<dbReference type="Proteomes" id="UP000077266">
    <property type="component" value="Unassembled WGS sequence"/>
</dbReference>
<feature type="transmembrane region" description="Helical" evidence="10">
    <location>
        <begin position="86"/>
        <end position="106"/>
    </location>
</feature>
<feature type="transmembrane region" description="Helical" evidence="10">
    <location>
        <begin position="449"/>
        <end position="468"/>
    </location>
</feature>
<evidence type="ECO:0000313" key="12">
    <source>
        <dbReference type="Proteomes" id="UP000077266"/>
    </source>
</evidence>
<evidence type="ECO:0000256" key="3">
    <source>
        <dbReference type="ARBA" id="ARBA00022448"/>
    </source>
</evidence>
<organism evidence="11 12">
    <name type="scientific">Exidia glandulosa HHB12029</name>
    <dbReference type="NCBI Taxonomy" id="1314781"/>
    <lineage>
        <taxon>Eukaryota</taxon>
        <taxon>Fungi</taxon>
        <taxon>Dikarya</taxon>
        <taxon>Basidiomycota</taxon>
        <taxon>Agaricomycotina</taxon>
        <taxon>Agaricomycetes</taxon>
        <taxon>Auriculariales</taxon>
        <taxon>Exidiaceae</taxon>
        <taxon>Exidia</taxon>
    </lineage>
</organism>
<feature type="transmembrane region" description="Helical" evidence="10">
    <location>
        <begin position="209"/>
        <end position="231"/>
    </location>
</feature>
<dbReference type="AlphaFoldDB" id="A0A165NEQ8"/>
<feature type="transmembrane region" description="Helical" evidence="10">
    <location>
        <begin position="186"/>
        <end position="203"/>
    </location>
</feature>
<proteinExistence type="inferred from homology"/>
<feature type="transmembrane region" description="Helical" evidence="10">
    <location>
        <begin position="475"/>
        <end position="495"/>
    </location>
</feature>
<feature type="transmembrane region" description="Helical" evidence="10">
    <location>
        <begin position="501"/>
        <end position="519"/>
    </location>
</feature>
<feature type="transmembrane region" description="Helical" evidence="10">
    <location>
        <begin position="324"/>
        <end position="343"/>
    </location>
</feature>
<evidence type="ECO:0000256" key="8">
    <source>
        <dbReference type="ARBA" id="ARBA00023136"/>
    </source>
</evidence>
<evidence type="ECO:0000256" key="9">
    <source>
        <dbReference type="SAM" id="MobiDB-lite"/>
    </source>
</evidence>
<keyword evidence="3" id="KW-0813">Transport</keyword>
<dbReference type="InParanoid" id="A0A165NEQ8"/>
<sequence>MLTKVNSRRSDSAVLPEISPSPVDDEKKDSFNDVNVEKSLGSEDVHERELQEERDEYLVQDYAHDIAVKVLSTQDDPSEPAFTFRMLFLGFGLGSFGAVLAQIYYFKPQTVSVSHLFLLLISYFIGNFMAAVIPRHGWWRYLNPGPFNIKEHTAAIIMCSTAAVSATASEIVAVDTLFYGKTLNPAVAIFMLCSSQLLGYGFAGILRDFLVYPTACWWPNIVTTATVFQALHYERTLASKRVRMFWVAFGAIAVWEIVPQYIFPVLTGLSIFCLIDNGRSDVLRNVFGGASNNEGMGALAACLDWNYIGSGCLWTPLKTQVNQWIGFLFTYFFMALLYYCNVWKAKNFPFMSQALFYENGTVYDQTQILTDNVFDANKFATAGPAFFSASNAWFLLVSNLALGACLVHVLLWHWPEVKGAFTGMAFRKGNDVQDEHYEKMKVYKPVPHWWFVIVFVIAYGVAQATNYTSGSGLPWWTFTVLLILTFSLTVVYGYLASITGFYLSWFGTGFFQMLVAFILPGRPVANMFGTLYGQHTMNQALGLLSDFKLGQYCKLPPRVTFFAQISGAIVGSVLNYVMIVNNRPALLSIAGTRLWSGQNAQSFNSNAISWGALGPQMFGKGGTYVMVPIALAIGLVLPIPFWLAHRRWPKARFNWVITPYSAWLTVGINTSITFTVIIGFWSQYWLRNKHPRWFTKVRPVVSGCFLSCMLTSFAVFGAAGTAHDFPVWWGNPSLDQGLSADRCKAPA</sequence>
<feature type="transmembrane region" description="Helical" evidence="10">
    <location>
        <begin position="697"/>
        <end position="719"/>
    </location>
</feature>
<comment type="similarity">
    <text evidence="2">Belongs to the oligopeptide OPT transporter family.</text>
</comment>
<keyword evidence="8 10" id="KW-0472">Membrane</keyword>
<accession>A0A165NEQ8</accession>
<feature type="region of interest" description="Disordered" evidence="9">
    <location>
        <begin position="1"/>
        <end position="31"/>
    </location>
</feature>
<dbReference type="InterPro" id="IPR004648">
    <property type="entry name" value="Oligpept_transpt"/>
</dbReference>
<dbReference type="NCBIfam" id="TIGR00728">
    <property type="entry name" value="OPT_sfam"/>
    <property type="match status" value="1"/>
</dbReference>
<evidence type="ECO:0000256" key="2">
    <source>
        <dbReference type="ARBA" id="ARBA00008807"/>
    </source>
</evidence>
<dbReference type="OrthoDB" id="9986677at2759"/>
<keyword evidence="4 10" id="KW-0812">Transmembrane</keyword>
<reference evidence="11 12" key="1">
    <citation type="journal article" date="2016" name="Mol. Biol. Evol.">
        <title>Comparative Genomics of Early-Diverging Mushroom-Forming Fungi Provides Insights into the Origins of Lignocellulose Decay Capabilities.</title>
        <authorList>
            <person name="Nagy L.G."/>
            <person name="Riley R."/>
            <person name="Tritt A."/>
            <person name="Adam C."/>
            <person name="Daum C."/>
            <person name="Floudas D."/>
            <person name="Sun H."/>
            <person name="Yadav J.S."/>
            <person name="Pangilinan J."/>
            <person name="Larsson K.H."/>
            <person name="Matsuura K."/>
            <person name="Barry K."/>
            <person name="Labutti K."/>
            <person name="Kuo R."/>
            <person name="Ohm R.A."/>
            <person name="Bhattacharya S.S."/>
            <person name="Shirouzu T."/>
            <person name="Yoshinaga Y."/>
            <person name="Martin F.M."/>
            <person name="Grigoriev I.V."/>
            <person name="Hibbett D.S."/>
        </authorList>
    </citation>
    <scope>NUCLEOTIDE SEQUENCE [LARGE SCALE GENOMIC DNA]</scope>
    <source>
        <strain evidence="11 12">HHB12029</strain>
    </source>
</reference>
<feature type="transmembrane region" description="Helical" evidence="10">
    <location>
        <begin position="663"/>
        <end position="685"/>
    </location>
</feature>
<dbReference type="Pfam" id="PF03169">
    <property type="entry name" value="OPT"/>
    <property type="match status" value="1"/>
</dbReference>
<comment type="subcellular location">
    <subcellularLocation>
        <location evidence="1">Membrane</location>
        <topology evidence="1">Multi-pass membrane protein</topology>
    </subcellularLocation>
</comment>
<dbReference type="GO" id="GO:0016020">
    <property type="term" value="C:membrane"/>
    <property type="evidence" value="ECO:0007669"/>
    <property type="project" value="UniProtKB-SubCell"/>
</dbReference>
<evidence type="ECO:0000256" key="6">
    <source>
        <dbReference type="ARBA" id="ARBA00022927"/>
    </source>
</evidence>
<evidence type="ECO:0000256" key="10">
    <source>
        <dbReference type="SAM" id="Phobius"/>
    </source>
</evidence>
<evidence type="ECO:0000256" key="5">
    <source>
        <dbReference type="ARBA" id="ARBA00022856"/>
    </source>
</evidence>
<dbReference type="PANTHER" id="PTHR22601">
    <property type="entry name" value="ISP4 LIKE PROTEIN"/>
    <property type="match status" value="1"/>
</dbReference>
<keyword evidence="6" id="KW-0653">Protein transport</keyword>
<dbReference type="InterPro" id="IPR004813">
    <property type="entry name" value="OPT"/>
</dbReference>
<keyword evidence="7 10" id="KW-1133">Transmembrane helix</keyword>
<evidence type="ECO:0000256" key="1">
    <source>
        <dbReference type="ARBA" id="ARBA00004141"/>
    </source>
</evidence>
<evidence type="ECO:0000256" key="4">
    <source>
        <dbReference type="ARBA" id="ARBA00022692"/>
    </source>
</evidence>
<dbReference type="GO" id="GO:0035673">
    <property type="term" value="F:oligopeptide transmembrane transporter activity"/>
    <property type="evidence" value="ECO:0007669"/>
    <property type="project" value="InterPro"/>
</dbReference>
<dbReference type="GO" id="GO:0015031">
    <property type="term" value="P:protein transport"/>
    <property type="evidence" value="ECO:0007669"/>
    <property type="project" value="UniProtKB-KW"/>
</dbReference>
<keyword evidence="12" id="KW-1185">Reference proteome</keyword>
<keyword evidence="5" id="KW-0571">Peptide transport</keyword>
<feature type="transmembrane region" description="Helical" evidence="10">
    <location>
        <begin position="393"/>
        <end position="414"/>
    </location>
</feature>
<evidence type="ECO:0000256" key="7">
    <source>
        <dbReference type="ARBA" id="ARBA00022989"/>
    </source>
</evidence>
<dbReference type="EMBL" id="KV425899">
    <property type="protein sequence ID" value="KZW00642.1"/>
    <property type="molecule type" value="Genomic_DNA"/>
</dbReference>
<feature type="transmembrane region" description="Helical" evidence="10">
    <location>
        <begin position="113"/>
        <end position="133"/>
    </location>
</feature>
<evidence type="ECO:0000313" key="11">
    <source>
        <dbReference type="EMBL" id="KZW00642.1"/>
    </source>
</evidence>
<feature type="transmembrane region" description="Helical" evidence="10">
    <location>
        <begin position="243"/>
        <end position="262"/>
    </location>
</feature>
<protein>
    <submittedName>
        <fullName evidence="11">OPT superfamily oligopeptide transporter</fullName>
    </submittedName>
</protein>
<gene>
    <name evidence="11" type="ORF">EXIGLDRAFT_738657</name>
</gene>
<name>A0A165NEQ8_EXIGL</name>
<feature type="transmembrane region" description="Helical" evidence="10">
    <location>
        <begin position="624"/>
        <end position="643"/>
    </location>
</feature>